<sequence length="106" mass="12472">MTRTTFEPAPPRQDSTPHQQEHMPPMDIVCIGLAYMVILRWNWVTKLEPYGPEAERLPFIFLKIPKRKKVLKSSLHRCFPLETELIKFRLTVTVRARDVTNKRIDG</sequence>
<dbReference type="Proteomes" id="UP000499080">
    <property type="component" value="Unassembled WGS sequence"/>
</dbReference>
<reference evidence="2 3" key="1">
    <citation type="journal article" date="2019" name="Sci. Rep.">
        <title>Orb-weaving spider Araneus ventricosus genome elucidates the spidroin gene catalogue.</title>
        <authorList>
            <person name="Kono N."/>
            <person name="Nakamura H."/>
            <person name="Ohtoshi R."/>
            <person name="Moran D.A.P."/>
            <person name="Shinohara A."/>
            <person name="Yoshida Y."/>
            <person name="Fujiwara M."/>
            <person name="Mori M."/>
            <person name="Tomita M."/>
            <person name="Arakawa K."/>
        </authorList>
    </citation>
    <scope>NUCLEOTIDE SEQUENCE [LARGE SCALE GENOMIC DNA]</scope>
</reference>
<dbReference type="EMBL" id="BGPR01004873">
    <property type="protein sequence ID" value="GBN04324.1"/>
    <property type="molecule type" value="Genomic_DNA"/>
</dbReference>
<comment type="caution">
    <text evidence="2">The sequence shown here is derived from an EMBL/GenBank/DDBJ whole genome shotgun (WGS) entry which is preliminary data.</text>
</comment>
<accession>A0A4Y2KNY4</accession>
<evidence type="ECO:0000313" key="3">
    <source>
        <dbReference type="Proteomes" id="UP000499080"/>
    </source>
</evidence>
<proteinExistence type="predicted"/>
<gene>
    <name evidence="2" type="ORF">AVEN_233641_1</name>
</gene>
<feature type="region of interest" description="Disordered" evidence="1">
    <location>
        <begin position="1"/>
        <end position="23"/>
    </location>
</feature>
<dbReference type="AlphaFoldDB" id="A0A4Y2KNY4"/>
<organism evidence="2 3">
    <name type="scientific">Araneus ventricosus</name>
    <name type="common">Orbweaver spider</name>
    <name type="synonym">Epeira ventricosa</name>
    <dbReference type="NCBI Taxonomy" id="182803"/>
    <lineage>
        <taxon>Eukaryota</taxon>
        <taxon>Metazoa</taxon>
        <taxon>Ecdysozoa</taxon>
        <taxon>Arthropoda</taxon>
        <taxon>Chelicerata</taxon>
        <taxon>Arachnida</taxon>
        <taxon>Araneae</taxon>
        <taxon>Araneomorphae</taxon>
        <taxon>Entelegynae</taxon>
        <taxon>Araneoidea</taxon>
        <taxon>Araneidae</taxon>
        <taxon>Araneus</taxon>
    </lineage>
</organism>
<evidence type="ECO:0000256" key="1">
    <source>
        <dbReference type="SAM" id="MobiDB-lite"/>
    </source>
</evidence>
<name>A0A4Y2KNY4_ARAVE</name>
<evidence type="ECO:0000313" key="2">
    <source>
        <dbReference type="EMBL" id="GBN04324.1"/>
    </source>
</evidence>
<keyword evidence="3" id="KW-1185">Reference proteome</keyword>
<protein>
    <submittedName>
        <fullName evidence="2">Uncharacterized protein</fullName>
    </submittedName>
</protein>